<proteinExistence type="predicted"/>
<dbReference type="InterPro" id="IPR052563">
    <property type="entry name" value="FliK"/>
</dbReference>
<name>A0A7D5V8L2_9NEIS</name>
<dbReference type="PANTHER" id="PTHR37533">
    <property type="entry name" value="FLAGELLAR HOOK-LENGTH CONTROL PROTEIN"/>
    <property type="match status" value="1"/>
</dbReference>
<dbReference type="Gene3D" id="3.30.750.140">
    <property type="match status" value="1"/>
</dbReference>
<evidence type="ECO:0000313" key="4">
    <source>
        <dbReference type="Proteomes" id="UP000510822"/>
    </source>
</evidence>
<dbReference type="Pfam" id="PF02120">
    <property type="entry name" value="Flg_hook"/>
    <property type="match status" value="1"/>
</dbReference>
<organism evidence="3 4">
    <name type="scientific">Chitinibacter fontanus</name>
    <dbReference type="NCBI Taxonomy" id="1737446"/>
    <lineage>
        <taxon>Bacteria</taxon>
        <taxon>Pseudomonadati</taxon>
        <taxon>Pseudomonadota</taxon>
        <taxon>Betaproteobacteria</taxon>
        <taxon>Neisseriales</taxon>
        <taxon>Chitinibacteraceae</taxon>
        <taxon>Chitinibacter</taxon>
    </lineage>
</organism>
<keyword evidence="3" id="KW-0966">Cell projection</keyword>
<feature type="compositionally biased region" description="Low complexity" evidence="1">
    <location>
        <begin position="371"/>
        <end position="389"/>
    </location>
</feature>
<dbReference type="InterPro" id="IPR038610">
    <property type="entry name" value="FliK-like_C_sf"/>
</dbReference>
<evidence type="ECO:0000256" key="1">
    <source>
        <dbReference type="SAM" id="MobiDB-lite"/>
    </source>
</evidence>
<keyword evidence="4" id="KW-1185">Reference proteome</keyword>
<gene>
    <name evidence="3" type="ORF">HZU75_03775</name>
</gene>
<protein>
    <submittedName>
        <fullName evidence="3">Flagellar hook-length control protein FliK</fullName>
    </submittedName>
</protein>
<dbReference type="EMBL" id="CP058952">
    <property type="protein sequence ID" value="QLI80718.1"/>
    <property type="molecule type" value="Genomic_DNA"/>
</dbReference>
<dbReference type="RefSeq" id="WP_180307854.1">
    <property type="nucleotide sequence ID" value="NZ_CP058952.1"/>
</dbReference>
<feature type="region of interest" description="Disordered" evidence="1">
    <location>
        <begin position="1"/>
        <end position="112"/>
    </location>
</feature>
<feature type="compositionally biased region" description="Polar residues" evidence="1">
    <location>
        <begin position="63"/>
        <end position="73"/>
    </location>
</feature>
<dbReference type="PANTHER" id="PTHR37533:SF2">
    <property type="entry name" value="FLAGELLAR HOOK-LENGTH CONTROL PROTEIN"/>
    <property type="match status" value="1"/>
</dbReference>
<evidence type="ECO:0000313" key="3">
    <source>
        <dbReference type="EMBL" id="QLI80718.1"/>
    </source>
</evidence>
<feature type="compositionally biased region" description="Low complexity" evidence="1">
    <location>
        <begin position="76"/>
        <end position="92"/>
    </location>
</feature>
<dbReference type="AlphaFoldDB" id="A0A7D5V8L2"/>
<accession>A0A7D5V8L2</accession>
<dbReference type="InterPro" id="IPR021136">
    <property type="entry name" value="Flagellar_hook_control-like_C"/>
</dbReference>
<feature type="compositionally biased region" description="Low complexity" evidence="1">
    <location>
        <begin position="1"/>
        <end position="20"/>
    </location>
</feature>
<dbReference type="Proteomes" id="UP000510822">
    <property type="component" value="Chromosome"/>
</dbReference>
<feature type="domain" description="Flagellar hook-length control protein-like C-terminal" evidence="2">
    <location>
        <begin position="288"/>
        <end position="371"/>
    </location>
</feature>
<evidence type="ECO:0000259" key="2">
    <source>
        <dbReference type="Pfam" id="PF02120"/>
    </source>
</evidence>
<keyword evidence="3" id="KW-0282">Flagellum</keyword>
<dbReference type="KEGG" id="cfon:HZU75_03775"/>
<sequence>MASGSSNSVNLLNVTSLPSNAKTSREAQSSNAMEFGSQFKNELGKVQTKPADKGAQSKAPEAKNNTETGNKNINEAAYNQQTQAAAADTQQTKLSNAEASPPAEQDEQTAKATDQNALAALLGMMQLAQNTTPALKPEALNPQTSGDSTDGKALIAAIGDPNQLGRGGKTETGVDEDLLAQDQGQGRQKPTLTGLELAGQKSSAADVAVDDMNLLAALPPDTAKTTSKSEPNFADTLANKLGSGMNAPAMGVNSNAALASANATRVMLPTHYIETPVQDARWGEAVAQRVSMMLGKQEQQIEMQLNPPNLGPMEVRLNIGSEQASVVFTSQHAAVREALAAATPKLTALLADQGIVLHNVQVASDSLQQQQQSAFQQQQQGGRFNSQQSASPTGGERLVANLPGIERTIQLNELRVPVGATRVSLFV</sequence>
<feature type="region of interest" description="Disordered" evidence="1">
    <location>
        <begin position="371"/>
        <end position="398"/>
    </location>
</feature>
<reference evidence="3 4" key="1">
    <citation type="journal article" date="2016" name="Int. J. Syst. Evol. Microbiol.">
        <title>Chitinibacter fontanus sp. nov., isolated from a spring.</title>
        <authorList>
            <person name="Sheu S.Y."/>
            <person name="Li Y.S."/>
            <person name="Young C.C."/>
            <person name="Chen W.M."/>
        </authorList>
    </citation>
    <scope>NUCLEOTIDE SEQUENCE [LARGE SCALE GENOMIC DNA]</scope>
    <source>
        <strain evidence="3 4">STM-7</strain>
    </source>
</reference>
<keyword evidence="3" id="KW-0969">Cilium</keyword>
<dbReference type="CDD" id="cd17470">
    <property type="entry name" value="T3SS_Flik_C"/>
    <property type="match status" value="1"/>
</dbReference>